<protein>
    <submittedName>
        <fullName evidence="1">Uncharacterized protein</fullName>
    </submittedName>
</protein>
<dbReference type="KEGG" id="cyc:PCC7424_3295"/>
<dbReference type="eggNOG" id="ENOG5033AHP">
    <property type="taxonomic scope" value="Bacteria"/>
</dbReference>
<gene>
    <name evidence="1" type="ordered locus">PCC7424_3295</name>
</gene>
<dbReference type="OrthoDB" id="582668at2"/>
<dbReference type="Proteomes" id="UP000002384">
    <property type="component" value="Chromosome"/>
</dbReference>
<sequence>MTRFFHDDDDDQVVQFLSQYRPLPPTPSPQLEQELMQRIEQEPIESKYSSRWVWIVSSAIVGLSLMIWGSDRWLKPFPQIANGSQDLEAFLVHTWTQTVEDTDTPSRSYPSETQNSNLYWLSLVDSQGETYSSNR</sequence>
<dbReference type="AlphaFoldDB" id="B7KDZ6"/>
<dbReference type="EMBL" id="CP001291">
    <property type="protein sequence ID" value="ACK71694.1"/>
    <property type="molecule type" value="Genomic_DNA"/>
</dbReference>
<organism evidence="1 2">
    <name type="scientific">Gloeothece citriformis (strain PCC 7424)</name>
    <name type="common">Cyanothece sp. (strain PCC 7424)</name>
    <dbReference type="NCBI Taxonomy" id="65393"/>
    <lineage>
        <taxon>Bacteria</taxon>
        <taxon>Bacillati</taxon>
        <taxon>Cyanobacteriota</taxon>
        <taxon>Cyanophyceae</taxon>
        <taxon>Oscillatoriophycideae</taxon>
        <taxon>Chroococcales</taxon>
        <taxon>Aphanothecaceae</taxon>
        <taxon>Gloeothece</taxon>
        <taxon>Gloeothece citriformis</taxon>
    </lineage>
</organism>
<evidence type="ECO:0000313" key="2">
    <source>
        <dbReference type="Proteomes" id="UP000002384"/>
    </source>
</evidence>
<proteinExistence type="predicted"/>
<dbReference type="RefSeq" id="WP_015955290.1">
    <property type="nucleotide sequence ID" value="NC_011729.1"/>
</dbReference>
<dbReference type="HOGENOM" id="CLU_149312_0_0_3"/>
<name>B7KDZ6_GLOC7</name>
<keyword evidence="2" id="KW-1185">Reference proteome</keyword>
<evidence type="ECO:0000313" key="1">
    <source>
        <dbReference type="EMBL" id="ACK71694.1"/>
    </source>
</evidence>
<dbReference type="STRING" id="65393.PCC7424_3295"/>
<reference evidence="2" key="1">
    <citation type="journal article" date="2011" name="MBio">
        <title>Novel metabolic attributes of the genus Cyanothece, comprising a group of unicellular nitrogen-fixing Cyanobacteria.</title>
        <authorList>
            <person name="Bandyopadhyay A."/>
            <person name="Elvitigala T."/>
            <person name="Welsh E."/>
            <person name="Stockel J."/>
            <person name="Liberton M."/>
            <person name="Min H."/>
            <person name="Sherman L.A."/>
            <person name="Pakrasi H.B."/>
        </authorList>
    </citation>
    <scope>NUCLEOTIDE SEQUENCE [LARGE SCALE GENOMIC DNA]</scope>
    <source>
        <strain evidence="2">PCC 7424</strain>
    </source>
</reference>
<accession>B7KDZ6</accession>